<keyword evidence="4" id="KW-1185">Reference proteome</keyword>
<dbReference type="PANTHER" id="PTHR33178:SF10">
    <property type="entry name" value="STRESS-RESPONSE A_B BARREL DOMAIN-CONTAINING PROTEIN"/>
    <property type="match status" value="1"/>
</dbReference>
<reference evidence="3" key="1">
    <citation type="journal article" date="2020" name="New Phytol.">
        <title>Comparative genomics reveals dynamic genome evolution in host specialist ectomycorrhizal fungi.</title>
        <authorList>
            <person name="Lofgren L.A."/>
            <person name="Nguyen N.H."/>
            <person name="Vilgalys R."/>
            <person name="Ruytinx J."/>
            <person name="Liao H.L."/>
            <person name="Branco S."/>
            <person name="Kuo A."/>
            <person name="LaButti K."/>
            <person name="Lipzen A."/>
            <person name="Andreopoulos W."/>
            <person name="Pangilinan J."/>
            <person name="Riley R."/>
            <person name="Hundley H."/>
            <person name="Na H."/>
            <person name="Barry K."/>
            <person name="Grigoriev I.V."/>
            <person name="Stajich J.E."/>
            <person name="Kennedy P.G."/>
        </authorList>
    </citation>
    <scope>NUCLEOTIDE SEQUENCE</scope>
    <source>
        <strain evidence="3">S12</strain>
    </source>
</reference>
<dbReference type="GeneID" id="64596871"/>
<name>A0A9P7DGU3_9AGAM</name>
<dbReference type="SMART" id="SM00886">
    <property type="entry name" value="Dabb"/>
    <property type="match status" value="1"/>
</dbReference>
<dbReference type="AlphaFoldDB" id="A0A9P7DGU3"/>
<sequence length="100" mass="11207">MTIHHIVLYKFKPEVTPEQKQGVRDSVSALLSQIPAIQSIITGETVYNHLGHGFDEGVIFLFESQAKLNEYRSHKAHIDYQGLAKPLTEGLLIFDIESSA</sequence>
<protein>
    <submittedName>
        <fullName evidence="3">Stress responsive A/B barrel domain-containing protein</fullName>
    </submittedName>
</protein>
<proteinExistence type="predicted"/>
<dbReference type="SUPFAM" id="SSF54909">
    <property type="entry name" value="Dimeric alpha+beta barrel"/>
    <property type="match status" value="1"/>
</dbReference>
<dbReference type="RefSeq" id="XP_041159453.1">
    <property type="nucleotide sequence ID" value="XM_041303107.1"/>
</dbReference>
<gene>
    <name evidence="3" type="ORF">HD556DRAFT_1376636</name>
</gene>
<evidence type="ECO:0000259" key="2">
    <source>
        <dbReference type="PROSITE" id="PS51502"/>
    </source>
</evidence>
<dbReference type="EMBL" id="JABBWE010000033">
    <property type="protein sequence ID" value="KAG1792916.1"/>
    <property type="molecule type" value="Genomic_DNA"/>
</dbReference>
<dbReference type="InterPro" id="IPR013097">
    <property type="entry name" value="Dabb"/>
</dbReference>
<comment type="subunit">
    <text evidence="1">Homodimer.</text>
</comment>
<dbReference type="Proteomes" id="UP000719766">
    <property type="component" value="Unassembled WGS sequence"/>
</dbReference>
<dbReference type="InterPro" id="IPR044662">
    <property type="entry name" value="HS1/DABB1-like"/>
</dbReference>
<accession>A0A9P7DGU3</accession>
<evidence type="ECO:0000313" key="4">
    <source>
        <dbReference type="Proteomes" id="UP000719766"/>
    </source>
</evidence>
<dbReference type="Gene3D" id="3.30.70.100">
    <property type="match status" value="1"/>
</dbReference>
<dbReference type="PANTHER" id="PTHR33178">
    <property type="match status" value="1"/>
</dbReference>
<comment type="caution">
    <text evidence="3">The sequence shown here is derived from an EMBL/GenBank/DDBJ whole genome shotgun (WGS) entry which is preliminary data.</text>
</comment>
<organism evidence="3 4">
    <name type="scientific">Suillus plorans</name>
    <dbReference type="NCBI Taxonomy" id="116603"/>
    <lineage>
        <taxon>Eukaryota</taxon>
        <taxon>Fungi</taxon>
        <taxon>Dikarya</taxon>
        <taxon>Basidiomycota</taxon>
        <taxon>Agaricomycotina</taxon>
        <taxon>Agaricomycetes</taxon>
        <taxon>Agaricomycetidae</taxon>
        <taxon>Boletales</taxon>
        <taxon>Suillineae</taxon>
        <taxon>Suillaceae</taxon>
        <taxon>Suillus</taxon>
    </lineage>
</organism>
<dbReference type="PROSITE" id="PS51502">
    <property type="entry name" value="S_R_A_B_BARREL"/>
    <property type="match status" value="1"/>
</dbReference>
<evidence type="ECO:0000313" key="3">
    <source>
        <dbReference type="EMBL" id="KAG1792916.1"/>
    </source>
</evidence>
<feature type="domain" description="Stress-response A/B barrel" evidence="2">
    <location>
        <begin position="3"/>
        <end position="96"/>
    </location>
</feature>
<evidence type="ECO:0000256" key="1">
    <source>
        <dbReference type="ARBA" id="ARBA00011738"/>
    </source>
</evidence>
<dbReference type="InterPro" id="IPR011008">
    <property type="entry name" value="Dimeric_a/b-barrel"/>
</dbReference>
<dbReference type="OrthoDB" id="42919at2759"/>
<dbReference type="Pfam" id="PF07876">
    <property type="entry name" value="Dabb"/>
    <property type="match status" value="1"/>
</dbReference>